<feature type="domain" description="Xylose isomerase-like TIM barrel" evidence="2">
    <location>
        <begin position="64"/>
        <end position="253"/>
    </location>
</feature>
<dbReference type="GO" id="GO:0016853">
    <property type="term" value="F:isomerase activity"/>
    <property type="evidence" value="ECO:0007669"/>
    <property type="project" value="UniProtKB-KW"/>
</dbReference>
<dbReference type="Gene3D" id="3.20.20.150">
    <property type="entry name" value="Divalent-metal-dependent TIM barrel enzymes"/>
    <property type="match status" value="1"/>
</dbReference>
<keyword evidence="3" id="KW-0413">Isomerase</keyword>
<dbReference type="Proteomes" id="UP000617531">
    <property type="component" value="Unassembled WGS sequence"/>
</dbReference>
<dbReference type="SUPFAM" id="SSF51658">
    <property type="entry name" value="Xylose isomerase-like"/>
    <property type="match status" value="1"/>
</dbReference>
<dbReference type="Pfam" id="PF01261">
    <property type="entry name" value="AP_endonuc_2"/>
    <property type="match status" value="1"/>
</dbReference>
<dbReference type="PANTHER" id="PTHR12110:SF41">
    <property type="entry name" value="INOSOSE DEHYDRATASE"/>
    <property type="match status" value="1"/>
</dbReference>
<comment type="caution">
    <text evidence="3">The sequence shown here is derived from an EMBL/GenBank/DDBJ whole genome shotgun (WGS) entry which is preliminary data.</text>
</comment>
<dbReference type="AlphaFoldDB" id="A0A8J3GPS0"/>
<gene>
    <name evidence="3" type="ORF">GCM10011600_12550</name>
</gene>
<evidence type="ECO:0000256" key="1">
    <source>
        <dbReference type="ARBA" id="ARBA00023277"/>
    </source>
</evidence>
<keyword evidence="1" id="KW-0119">Carbohydrate metabolism</keyword>
<reference evidence="3" key="2">
    <citation type="submission" date="2020-09" db="EMBL/GenBank/DDBJ databases">
        <authorList>
            <person name="Sun Q."/>
            <person name="Zhou Y."/>
        </authorList>
    </citation>
    <scope>NUCLEOTIDE SEQUENCE</scope>
    <source>
        <strain evidence="3">CGMCC 1.16548</strain>
    </source>
</reference>
<dbReference type="InterPro" id="IPR050312">
    <property type="entry name" value="IolE/XylAMocC-like"/>
</dbReference>
<evidence type="ECO:0000259" key="2">
    <source>
        <dbReference type="Pfam" id="PF01261"/>
    </source>
</evidence>
<dbReference type="InterPro" id="IPR013022">
    <property type="entry name" value="Xyl_isomerase-like_TIM-brl"/>
</dbReference>
<dbReference type="EMBL" id="BNAI01000002">
    <property type="protein sequence ID" value="GHF13237.1"/>
    <property type="molecule type" value="Genomic_DNA"/>
</dbReference>
<evidence type="ECO:0000313" key="4">
    <source>
        <dbReference type="Proteomes" id="UP000617531"/>
    </source>
</evidence>
<proteinExistence type="predicted"/>
<organism evidence="3 4">
    <name type="scientific">Pseudolysinimonas yzui</name>
    <dbReference type="NCBI Taxonomy" id="2708254"/>
    <lineage>
        <taxon>Bacteria</taxon>
        <taxon>Bacillati</taxon>
        <taxon>Actinomycetota</taxon>
        <taxon>Actinomycetes</taxon>
        <taxon>Micrococcales</taxon>
        <taxon>Microbacteriaceae</taxon>
        <taxon>Pseudolysinimonas</taxon>
    </lineage>
</organism>
<evidence type="ECO:0000313" key="3">
    <source>
        <dbReference type="EMBL" id="GHF13237.1"/>
    </source>
</evidence>
<dbReference type="PANTHER" id="PTHR12110">
    <property type="entry name" value="HYDROXYPYRUVATE ISOMERASE"/>
    <property type="match status" value="1"/>
</dbReference>
<reference evidence="3" key="1">
    <citation type="journal article" date="2014" name="Int. J. Syst. Evol. Microbiol.">
        <title>Complete genome sequence of Corynebacterium casei LMG S-19264T (=DSM 44701T), isolated from a smear-ripened cheese.</title>
        <authorList>
            <consortium name="US DOE Joint Genome Institute (JGI-PGF)"/>
            <person name="Walter F."/>
            <person name="Albersmeier A."/>
            <person name="Kalinowski J."/>
            <person name="Ruckert C."/>
        </authorList>
    </citation>
    <scope>NUCLEOTIDE SEQUENCE</scope>
    <source>
        <strain evidence="3">CGMCC 1.16548</strain>
    </source>
</reference>
<accession>A0A8J3GPS0</accession>
<sequence length="286" mass="30906">MDLLKLLPTSGTVKRGSDSARVGCLVLTHCAPSGRVIQMDLQSRPSLQLYSVRREFEADPRGTLRRVAELGYESVEVVGFSGRADLLAGLLQESGLRAISGHAHLVGVPDVEAIIRDAQILGLNAVIDPAIPRERWSTRHDIEESARGFAAVAEIAAAAGLEVGYHNHEWELQSVIDGRPALEVFAEVLDPRVVLEVDTFWAEVGGVSAPGLLSRLGDRVRYLHLKDGPLTRDTISQLPLGQGAVDVPAVLAAAPRAHRIVEFDDHDGDIFAAVEASRRFLVDRAA</sequence>
<dbReference type="InterPro" id="IPR036237">
    <property type="entry name" value="Xyl_isomerase-like_sf"/>
</dbReference>
<protein>
    <submittedName>
        <fullName evidence="3">Xylose isomerase</fullName>
    </submittedName>
</protein>
<name>A0A8J3GPS0_9MICO</name>
<keyword evidence="4" id="KW-1185">Reference proteome</keyword>